<feature type="transmembrane region" description="Helical" evidence="5">
    <location>
        <begin position="262"/>
        <end position="281"/>
    </location>
</feature>
<keyword evidence="4 5" id="KW-0472">Membrane</keyword>
<evidence type="ECO:0000313" key="7">
    <source>
        <dbReference type="EMBL" id="MBE1515791.1"/>
    </source>
</evidence>
<feature type="transmembrane region" description="Helical" evidence="5">
    <location>
        <begin position="381"/>
        <end position="400"/>
    </location>
</feature>
<dbReference type="PANTHER" id="PTHR23531:SF1">
    <property type="entry name" value="QUINOLENE RESISTANCE PROTEIN NORA"/>
    <property type="match status" value="1"/>
</dbReference>
<proteinExistence type="predicted"/>
<dbReference type="Proteomes" id="UP000636579">
    <property type="component" value="Unassembled WGS sequence"/>
</dbReference>
<feature type="domain" description="Major facilitator superfamily (MFS) profile" evidence="6">
    <location>
        <begin position="27"/>
        <end position="405"/>
    </location>
</feature>
<name>A0ABR9J9X5_9MICC</name>
<dbReference type="CDD" id="cd17489">
    <property type="entry name" value="MFS_YfcJ_like"/>
    <property type="match status" value="1"/>
</dbReference>
<feature type="transmembrane region" description="Helical" evidence="5">
    <location>
        <begin position="28"/>
        <end position="51"/>
    </location>
</feature>
<dbReference type="InterPro" id="IPR036259">
    <property type="entry name" value="MFS_trans_sf"/>
</dbReference>
<dbReference type="InterPro" id="IPR005829">
    <property type="entry name" value="Sugar_transporter_CS"/>
</dbReference>
<keyword evidence="8" id="KW-1185">Reference proteome</keyword>
<keyword evidence="3 5" id="KW-1133">Transmembrane helix</keyword>
<evidence type="ECO:0000256" key="2">
    <source>
        <dbReference type="ARBA" id="ARBA00022692"/>
    </source>
</evidence>
<evidence type="ECO:0000256" key="4">
    <source>
        <dbReference type="ARBA" id="ARBA00023136"/>
    </source>
</evidence>
<feature type="transmembrane region" description="Helical" evidence="5">
    <location>
        <begin position="347"/>
        <end position="369"/>
    </location>
</feature>
<dbReference type="Gene3D" id="1.20.1250.20">
    <property type="entry name" value="MFS general substrate transporter like domains"/>
    <property type="match status" value="1"/>
</dbReference>
<evidence type="ECO:0000313" key="8">
    <source>
        <dbReference type="Proteomes" id="UP000636579"/>
    </source>
</evidence>
<feature type="transmembrane region" description="Helical" evidence="5">
    <location>
        <begin position="293"/>
        <end position="310"/>
    </location>
</feature>
<reference evidence="7 8" key="1">
    <citation type="submission" date="2020-10" db="EMBL/GenBank/DDBJ databases">
        <title>Sequencing the genomes of 1000 actinobacteria strains.</title>
        <authorList>
            <person name="Klenk H.-P."/>
        </authorList>
    </citation>
    <scope>NUCLEOTIDE SEQUENCE [LARGE SCALE GENOMIC DNA]</scope>
    <source>
        <strain evidence="7 8">DSM 15474</strain>
    </source>
</reference>
<feature type="transmembrane region" description="Helical" evidence="5">
    <location>
        <begin position="94"/>
        <end position="112"/>
    </location>
</feature>
<evidence type="ECO:0000256" key="3">
    <source>
        <dbReference type="ARBA" id="ARBA00022989"/>
    </source>
</evidence>
<dbReference type="InterPro" id="IPR052714">
    <property type="entry name" value="MFS_Exporter"/>
</dbReference>
<gene>
    <name evidence="7" type="ORF">H4W26_002583</name>
</gene>
<keyword evidence="2 5" id="KW-0812">Transmembrane</keyword>
<protein>
    <submittedName>
        <fullName evidence="7">MFS family arabinose efflux permease</fullName>
    </submittedName>
</protein>
<comment type="caution">
    <text evidence="7">The sequence shown here is derived from an EMBL/GenBank/DDBJ whole genome shotgun (WGS) entry which is preliminary data.</text>
</comment>
<dbReference type="Pfam" id="PF07690">
    <property type="entry name" value="MFS_1"/>
    <property type="match status" value="1"/>
</dbReference>
<feature type="transmembrane region" description="Helical" evidence="5">
    <location>
        <begin position="63"/>
        <end position="82"/>
    </location>
</feature>
<evidence type="ECO:0000259" key="6">
    <source>
        <dbReference type="PROSITE" id="PS50850"/>
    </source>
</evidence>
<dbReference type="RefSeq" id="WP_192592584.1">
    <property type="nucleotide sequence ID" value="NZ_JADBEE010000002.1"/>
</dbReference>
<evidence type="ECO:0000256" key="5">
    <source>
        <dbReference type="SAM" id="Phobius"/>
    </source>
</evidence>
<accession>A0ABR9J9X5</accession>
<comment type="subcellular location">
    <subcellularLocation>
        <location evidence="1">Cell membrane</location>
        <topology evidence="1">Multi-pass membrane protein</topology>
    </subcellularLocation>
</comment>
<feature type="transmembrane region" description="Helical" evidence="5">
    <location>
        <begin position="224"/>
        <end position="250"/>
    </location>
</feature>
<dbReference type="EMBL" id="JADBEE010000002">
    <property type="protein sequence ID" value="MBE1515791.1"/>
    <property type="molecule type" value="Genomic_DNA"/>
</dbReference>
<feature type="transmembrane region" description="Helical" evidence="5">
    <location>
        <begin position="180"/>
        <end position="203"/>
    </location>
</feature>
<feature type="transmembrane region" description="Helical" evidence="5">
    <location>
        <begin position="316"/>
        <end position="335"/>
    </location>
</feature>
<organism evidence="7 8">
    <name type="scientific">Nesterenkonia halotolerans</name>
    <dbReference type="NCBI Taxonomy" id="225325"/>
    <lineage>
        <taxon>Bacteria</taxon>
        <taxon>Bacillati</taxon>
        <taxon>Actinomycetota</taxon>
        <taxon>Actinomycetes</taxon>
        <taxon>Micrococcales</taxon>
        <taxon>Micrococcaceae</taxon>
        <taxon>Nesterenkonia</taxon>
    </lineage>
</organism>
<dbReference type="InterPro" id="IPR011701">
    <property type="entry name" value="MFS"/>
</dbReference>
<dbReference type="PROSITE" id="PS50850">
    <property type="entry name" value="MFS"/>
    <property type="match status" value="1"/>
</dbReference>
<dbReference type="InterPro" id="IPR020846">
    <property type="entry name" value="MFS_dom"/>
</dbReference>
<dbReference type="PROSITE" id="PS00216">
    <property type="entry name" value="SUGAR_TRANSPORT_1"/>
    <property type="match status" value="1"/>
</dbReference>
<dbReference type="SUPFAM" id="SSF103473">
    <property type="entry name" value="MFS general substrate transporter"/>
    <property type="match status" value="1"/>
</dbReference>
<dbReference type="PANTHER" id="PTHR23531">
    <property type="entry name" value="QUINOLENE RESISTANCE PROTEIN NORA"/>
    <property type="match status" value="1"/>
</dbReference>
<evidence type="ECO:0000256" key="1">
    <source>
        <dbReference type="ARBA" id="ARBA00004651"/>
    </source>
</evidence>
<sequence>MSRSKSPSASPEPGDGPGGSQTLFTRSFLLAIGINLCFGMVFFMLVTGMAVYAASEFSVGQTAAGFAASAFVVGALVSRIFAGKYVDFLGRRRTVLVTLVFFVLASVAYLVVDGYAVLILVRMVQGAAFGFGQTALNAGVFTLIPPSRRGEGAGYYLVANSLPQALGPLLGIQVSQSLGFPALFITASVLAALALVLALWIRLPEAPANTQSLRRRLMLKPGDIFERRAIPVALVGMMLSVGFASVITFLDSFTRGENMDNVGSLYFVIFAAVVLITRLFVGRLHDYYGDNTVIYPTVVMFFGAMALLAWSPNETVVLLSAVLAGFGHGSLLPVLQATIASAVPAHRVSIGLSTFLIFMDSGVGLSPLLLGPLADLGGYRFMYGACAGLILAAMIVYWLLHGRYDVRQGTPRRPRD</sequence>